<dbReference type="PANTHER" id="PTHR30509">
    <property type="entry name" value="P-HYDROXYBENZOIC ACID EFFLUX PUMP SUBUNIT-RELATED"/>
    <property type="match status" value="1"/>
</dbReference>
<organism evidence="8 9">
    <name type="scientific">Plasticicumulans acidivorans</name>
    <dbReference type="NCBI Taxonomy" id="886464"/>
    <lineage>
        <taxon>Bacteria</taxon>
        <taxon>Pseudomonadati</taxon>
        <taxon>Pseudomonadota</taxon>
        <taxon>Gammaproteobacteria</taxon>
        <taxon>Candidatus Competibacteraceae</taxon>
        <taxon>Plasticicumulans</taxon>
    </lineage>
</organism>
<feature type="transmembrane region" description="Helical" evidence="7">
    <location>
        <begin position="420"/>
        <end position="438"/>
    </location>
</feature>
<feature type="transmembrane region" description="Helical" evidence="7">
    <location>
        <begin position="366"/>
        <end position="384"/>
    </location>
</feature>
<reference evidence="8 9" key="1">
    <citation type="submission" date="2018-05" db="EMBL/GenBank/DDBJ databases">
        <title>Genomic Encyclopedia of Type Strains, Phase IV (KMG-IV): sequencing the most valuable type-strain genomes for metagenomic binning, comparative biology and taxonomic classification.</title>
        <authorList>
            <person name="Goeker M."/>
        </authorList>
    </citation>
    <scope>NUCLEOTIDE SEQUENCE [LARGE SCALE GENOMIC DNA]</scope>
    <source>
        <strain evidence="8 9">DSM 23606</strain>
    </source>
</reference>
<feature type="transmembrane region" description="Helical" evidence="7">
    <location>
        <begin position="116"/>
        <end position="135"/>
    </location>
</feature>
<dbReference type="RefSeq" id="WP_110017740.1">
    <property type="nucleotide sequence ID" value="NZ_QGTJ01000003.1"/>
</dbReference>
<dbReference type="AlphaFoldDB" id="A0A317MWW2"/>
<keyword evidence="6 7" id="KW-0472">Membrane</keyword>
<feature type="transmembrane region" description="Helical" evidence="7">
    <location>
        <begin position="475"/>
        <end position="494"/>
    </location>
</feature>
<name>A0A317MWW2_9GAMM</name>
<evidence type="ECO:0000256" key="2">
    <source>
        <dbReference type="ARBA" id="ARBA00022448"/>
    </source>
</evidence>
<dbReference type="GO" id="GO:0022857">
    <property type="term" value="F:transmembrane transporter activity"/>
    <property type="evidence" value="ECO:0007669"/>
    <property type="project" value="InterPro"/>
</dbReference>
<protein>
    <submittedName>
        <fullName evidence="8">Putative membrane protein YccC</fullName>
    </submittedName>
</protein>
<evidence type="ECO:0000256" key="5">
    <source>
        <dbReference type="ARBA" id="ARBA00022989"/>
    </source>
</evidence>
<accession>A0A317MWW2</accession>
<evidence type="ECO:0000256" key="1">
    <source>
        <dbReference type="ARBA" id="ARBA00004651"/>
    </source>
</evidence>
<proteinExistence type="predicted"/>
<evidence type="ECO:0000256" key="4">
    <source>
        <dbReference type="ARBA" id="ARBA00022692"/>
    </source>
</evidence>
<dbReference type="EMBL" id="QGTJ01000003">
    <property type="protein sequence ID" value="PWV63230.1"/>
    <property type="molecule type" value="Genomic_DNA"/>
</dbReference>
<keyword evidence="9" id="KW-1185">Reference proteome</keyword>
<comment type="subcellular location">
    <subcellularLocation>
        <location evidence="1">Cell membrane</location>
        <topology evidence="1">Multi-pass membrane protein</topology>
    </subcellularLocation>
</comment>
<dbReference type="InterPro" id="IPR006726">
    <property type="entry name" value="PHBA_efflux_AaeB/fusaric-R"/>
</dbReference>
<evidence type="ECO:0000313" key="8">
    <source>
        <dbReference type="EMBL" id="PWV63230.1"/>
    </source>
</evidence>
<keyword evidence="2" id="KW-0813">Transport</keyword>
<keyword evidence="5 7" id="KW-1133">Transmembrane helix</keyword>
<dbReference type="OrthoDB" id="9807111at2"/>
<keyword evidence="4 7" id="KW-0812">Transmembrane</keyword>
<gene>
    <name evidence="8" type="ORF">C7443_103155</name>
</gene>
<comment type="caution">
    <text evidence="8">The sequence shown here is derived from an EMBL/GenBank/DDBJ whole genome shotgun (WGS) entry which is preliminary data.</text>
</comment>
<feature type="transmembrane region" description="Helical" evidence="7">
    <location>
        <begin position="21"/>
        <end position="41"/>
    </location>
</feature>
<dbReference type="PANTHER" id="PTHR30509:SF9">
    <property type="entry name" value="MULTIDRUG RESISTANCE PROTEIN MDTO"/>
    <property type="match status" value="1"/>
</dbReference>
<keyword evidence="3" id="KW-1003">Cell membrane</keyword>
<evidence type="ECO:0000256" key="3">
    <source>
        <dbReference type="ARBA" id="ARBA00022475"/>
    </source>
</evidence>
<evidence type="ECO:0000313" key="9">
    <source>
        <dbReference type="Proteomes" id="UP000246569"/>
    </source>
</evidence>
<evidence type="ECO:0000256" key="7">
    <source>
        <dbReference type="SAM" id="Phobius"/>
    </source>
</evidence>
<feature type="transmembrane region" description="Helical" evidence="7">
    <location>
        <begin position="91"/>
        <end position="110"/>
    </location>
</feature>
<dbReference type="Proteomes" id="UP000246569">
    <property type="component" value="Unassembled WGS sequence"/>
</dbReference>
<sequence>MSVLRACRNALLQPTRPALLFALRTSLAMLAALALAAALGLDSPQWAAMTVGLVAQPTRGLQLAKGFYRLLGTLLGALVVELLLRLAQQPALALAGLALWLGLCAGAAQWLRGIRAYAAVLAGYTPVIVALPAFAEPGRLDEFALARVGCIAIGVVVSTLLSSGFTPGADVREFRARVRDLGRATLAWTAGALRGGDESALAARERELLAELAALDARCDQVGAGSDGRRTRVRAARELIVAALLLVARTRALQPLLAAQPGGPALAARLAEVLDGGRAAPAASATALLAGELAAGPLRTRLDEFAEALAAAADARRAGEQATAVGLAPRPHPHFHRDRALAWHAARRAGLAVAAVAAFWQLSGWAGGLTMLMSCAVMCSIFAASDRAFAGLLAVLRGSVAGVACALLGKLWLLAGVDSFAWQLLGIVPVLFAGCLLIASPPTAITGTDFTMLFLLMFNPVPGAAPASLDHLLPAGLGAIAGVAWVALVYRWLLPSDPPAQLRRLVRECVHDLRRLAMARRPPNAALWRARTLGRVLRLVARSAVAGEAAAATLAGGIAALTAGLALLRLHQCLPALDAVDVQAVRALFAACRDGLNTDPAALAALARRLAASLSDADGAASLAEFADALERQPAFFRSGG</sequence>
<dbReference type="Pfam" id="PF04632">
    <property type="entry name" value="FUSC"/>
    <property type="match status" value="1"/>
</dbReference>
<dbReference type="GO" id="GO:0005886">
    <property type="term" value="C:plasma membrane"/>
    <property type="evidence" value="ECO:0007669"/>
    <property type="project" value="UniProtKB-SubCell"/>
</dbReference>
<feature type="transmembrane region" description="Helical" evidence="7">
    <location>
        <begin position="391"/>
        <end position="414"/>
    </location>
</feature>
<evidence type="ECO:0000256" key="6">
    <source>
        <dbReference type="ARBA" id="ARBA00023136"/>
    </source>
</evidence>